<dbReference type="SMART" id="SM00421">
    <property type="entry name" value="HTH_LUXR"/>
    <property type="match status" value="1"/>
</dbReference>
<dbReference type="RefSeq" id="WP_109653690.1">
    <property type="nucleotide sequence ID" value="NZ_CP134726.1"/>
</dbReference>
<dbReference type="Pfam" id="PF00196">
    <property type="entry name" value="GerE"/>
    <property type="match status" value="1"/>
</dbReference>
<evidence type="ECO:0000256" key="1">
    <source>
        <dbReference type="ARBA" id="ARBA00023125"/>
    </source>
</evidence>
<proteinExistence type="predicted"/>
<dbReference type="PROSITE" id="PS50043">
    <property type="entry name" value="HTH_LUXR_2"/>
    <property type="match status" value="1"/>
</dbReference>
<evidence type="ECO:0000259" key="3">
    <source>
        <dbReference type="PROSITE" id="PS50043"/>
    </source>
</evidence>
<dbReference type="PRINTS" id="PR00038">
    <property type="entry name" value="HTHLUXR"/>
</dbReference>
<evidence type="ECO:0000313" key="6">
    <source>
        <dbReference type="Proteomes" id="UP000245996"/>
    </source>
</evidence>
<keyword evidence="1" id="KW-0238">DNA-binding</keyword>
<dbReference type="SUPFAM" id="SSF46894">
    <property type="entry name" value="C-terminal effector domain of the bipartite response regulators"/>
    <property type="match status" value="1"/>
</dbReference>
<gene>
    <name evidence="5" type="ORF">C7430_11272</name>
</gene>
<dbReference type="EMBL" id="QGHE01000012">
    <property type="protein sequence ID" value="PWJ75884.1"/>
    <property type="molecule type" value="Genomic_DNA"/>
</dbReference>
<evidence type="ECO:0000256" key="2">
    <source>
        <dbReference type="PROSITE-ProRule" id="PRU00169"/>
    </source>
</evidence>
<dbReference type="InterPro" id="IPR011006">
    <property type="entry name" value="CheY-like_superfamily"/>
</dbReference>
<reference evidence="5 6" key="1">
    <citation type="submission" date="2018-05" db="EMBL/GenBank/DDBJ databases">
        <title>Genomic Encyclopedia of Type Strains, Phase IV (KMG-V): Genome sequencing to study the core and pangenomes of soil and plant-associated prokaryotes.</title>
        <authorList>
            <person name="Whitman W."/>
        </authorList>
    </citation>
    <scope>NUCLEOTIDE SEQUENCE [LARGE SCALE GENOMIC DNA]</scope>
    <source>
        <strain evidence="5 6">PNG 92-11</strain>
    </source>
</reference>
<dbReference type="Pfam" id="PF00072">
    <property type="entry name" value="Response_reg"/>
    <property type="match status" value="1"/>
</dbReference>
<feature type="domain" description="HTH luxR-type" evidence="3">
    <location>
        <begin position="153"/>
        <end position="218"/>
    </location>
</feature>
<accession>A0ABD6XMD7</accession>
<name>A0ABD6XMD7_ENTAG</name>
<dbReference type="PANTHER" id="PTHR43214:SF17">
    <property type="entry name" value="TRANSCRIPTIONAL REGULATORY PROTEIN RCSB"/>
    <property type="match status" value="1"/>
</dbReference>
<dbReference type="SUPFAM" id="SSF52172">
    <property type="entry name" value="CheY-like"/>
    <property type="match status" value="1"/>
</dbReference>
<organism evidence="5 6">
    <name type="scientific">Enterobacter agglomerans</name>
    <name type="common">Erwinia herbicola</name>
    <name type="synonym">Pantoea agglomerans</name>
    <dbReference type="NCBI Taxonomy" id="549"/>
    <lineage>
        <taxon>Bacteria</taxon>
        <taxon>Pseudomonadati</taxon>
        <taxon>Pseudomonadota</taxon>
        <taxon>Gammaproteobacteria</taxon>
        <taxon>Enterobacterales</taxon>
        <taxon>Erwiniaceae</taxon>
        <taxon>Pantoea</taxon>
        <taxon>Pantoea agglomerans group</taxon>
    </lineage>
</organism>
<dbReference type="PROSITE" id="PS50110">
    <property type="entry name" value="RESPONSE_REGULATORY"/>
    <property type="match status" value="1"/>
</dbReference>
<feature type="modified residue" description="4-aspartylphosphate" evidence="2">
    <location>
        <position position="63"/>
    </location>
</feature>
<dbReference type="GO" id="GO:0003677">
    <property type="term" value="F:DNA binding"/>
    <property type="evidence" value="ECO:0007669"/>
    <property type="project" value="UniProtKB-KW"/>
</dbReference>
<dbReference type="InterPro" id="IPR000792">
    <property type="entry name" value="Tscrpt_reg_LuxR_C"/>
</dbReference>
<dbReference type="PANTHER" id="PTHR43214">
    <property type="entry name" value="TWO-COMPONENT RESPONSE REGULATOR"/>
    <property type="match status" value="1"/>
</dbReference>
<protein>
    <submittedName>
        <fullName evidence="5">LuxR family two component transcriptional regulator</fullName>
    </submittedName>
</protein>
<dbReference type="InterPro" id="IPR036388">
    <property type="entry name" value="WH-like_DNA-bd_sf"/>
</dbReference>
<dbReference type="Gene3D" id="3.40.50.2300">
    <property type="match status" value="1"/>
</dbReference>
<comment type="caution">
    <text evidence="5">The sequence shown here is derived from an EMBL/GenBank/DDBJ whole genome shotgun (WGS) entry which is preliminary data.</text>
</comment>
<evidence type="ECO:0000259" key="4">
    <source>
        <dbReference type="PROSITE" id="PS50110"/>
    </source>
</evidence>
<dbReference type="InterPro" id="IPR001789">
    <property type="entry name" value="Sig_transdc_resp-reg_receiver"/>
</dbReference>
<dbReference type="InterPro" id="IPR016032">
    <property type="entry name" value="Sig_transdc_resp-reg_C-effctor"/>
</dbReference>
<keyword evidence="2" id="KW-0597">Phosphoprotein</keyword>
<dbReference type="Gene3D" id="1.10.10.10">
    <property type="entry name" value="Winged helix-like DNA-binding domain superfamily/Winged helix DNA-binding domain"/>
    <property type="match status" value="1"/>
</dbReference>
<dbReference type="Proteomes" id="UP000245996">
    <property type="component" value="Unassembled WGS sequence"/>
</dbReference>
<dbReference type="CDD" id="cd06170">
    <property type="entry name" value="LuxR_C_like"/>
    <property type="match status" value="1"/>
</dbReference>
<sequence length="220" mass="25040">MNISQEKRRLSIGISDESPFILYSVQTILIKEFSNLNINAYPVEAEGLLSIIREEMPDILITDFCFTFERNDSNGVKKIEQIHQQNPNLKIIIFTAQKSHAILKSILQVPVNAIVHKRDDIRDLVRAFNWVCSSNSGIYYSEQMKNLVLSAPADTAQTLLSPSEIEVIRLFAMGCSLMEIAKARRRSISTVATQKYNAMRKLQLQSNTDLIKYVFAQELV</sequence>
<evidence type="ECO:0000313" key="5">
    <source>
        <dbReference type="EMBL" id="PWJ75884.1"/>
    </source>
</evidence>
<dbReference type="AlphaFoldDB" id="A0ABD6XMD7"/>
<dbReference type="InterPro" id="IPR039420">
    <property type="entry name" value="WalR-like"/>
</dbReference>
<feature type="domain" description="Response regulatory" evidence="4">
    <location>
        <begin position="11"/>
        <end position="132"/>
    </location>
</feature>